<evidence type="ECO:0000313" key="1">
    <source>
        <dbReference type="EMBL" id="MBU9765180.1"/>
    </source>
</evidence>
<accession>A0ABS6KNI7</accession>
<sequence length="385" mass="40156">MQLPHPDPDVPHLADVVPSVLSAMGVGGFEPRISWPGPVRGACVLLIDGLGAELLTAHGADAPVMTALADRTPGTLQVGFPATTAAGLAAIGTGCRSGEHGFVGYTFRLPEAGPDVDVINALRWRPHPWGPDLRETVLPERVQPLPTTLQRAEAAGFAVSVVSGAEYAGSGLTRAVLRGGRYVGTHALGDLAAAVSAVVADGGFCYGYHADLDLVGHLHGPGSAPWRMQLRQVDRLVESVLETLPSDCLLTVVADHGMVAVDEASAIDIDECRPLRDGVVAVGGEVRARHLYTATGAVDDVLAAWRTTLGDAAWVVSSDEAIAAGWFGPRVRDDVRPRIGDVVVAARGSTALVRRSVEPVESALIGHHGSLTSAEQRVPLLSARS</sequence>
<dbReference type="Pfam" id="PF01663">
    <property type="entry name" value="Phosphodiest"/>
    <property type="match status" value="1"/>
</dbReference>
<keyword evidence="2" id="KW-1185">Reference proteome</keyword>
<dbReference type="Proteomes" id="UP000812982">
    <property type="component" value="Unassembled WGS sequence"/>
</dbReference>
<proteinExistence type="predicted"/>
<dbReference type="EMBL" id="VOMB01000018">
    <property type="protein sequence ID" value="MBU9765180.1"/>
    <property type="molecule type" value="Genomic_DNA"/>
</dbReference>
<dbReference type="RefSeq" id="WP_217158569.1">
    <property type="nucleotide sequence ID" value="NZ_VOMB01000018.1"/>
</dbReference>
<comment type="caution">
    <text evidence="1">The sequence shown here is derived from an EMBL/GenBank/DDBJ whole genome shotgun (WGS) entry which is preliminary data.</text>
</comment>
<organism evidence="1 2">
    <name type="scientific">[Mycobacterium] fortunisiensis</name>
    <dbReference type="NCBI Taxonomy" id="2600579"/>
    <lineage>
        <taxon>Bacteria</taxon>
        <taxon>Bacillati</taxon>
        <taxon>Actinomycetota</taxon>
        <taxon>Actinomycetes</taxon>
        <taxon>Mycobacteriales</taxon>
        <taxon>Mycobacteriaceae</taxon>
        <taxon>Mycolicibacterium</taxon>
    </lineage>
</organism>
<reference evidence="1 2" key="1">
    <citation type="journal article" date="2021" name="Sci. Rep.">
        <title>Phenotypic and genomic hallmarks of a novel, potentially pathogenic rapidly growing Mycobacterium species related to the Mycobacterium fortuitum complex.</title>
        <authorList>
            <person name="Gharbi R."/>
            <person name="Khanna V."/>
            <person name="Frigui W."/>
            <person name="Mhenni B."/>
            <person name="Brosch R."/>
            <person name="Mardassi H."/>
        </authorList>
    </citation>
    <scope>NUCLEOTIDE SEQUENCE [LARGE SCALE GENOMIC DNA]</scope>
    <source>
        <strain evidence="1 2">TNTM28</strain>
    </source>
</reference>
<dbReference type="InterPro" id="IPR002591">
    <property type="entry name" value="Phosphodiest/P_Trfase"/>
</dbReference>
<name>A0ABS6KNI7_9MYCO</name>
<evidence type="ECO:0000313" key="2">
    <source>
        <dbReference type="Proteomes" id="UP000812982"/>
    </source>
</evidence>
<gene>
    <name evidence="1" type="ORF">FR943_15175</name>
</gene>
<protein>
    <submittedName>
        <fullName evidence="1">Alkaline phosphatase family protein</fullName>
    </submittedName>
</protein>